<keyword evidence="2" id="KW-1185">Reference proteome</keyword>
<accession>A0A9X4L6H8</accession>
<dbReference type="EMBL" id="JAMBQA010000012">
    <property type="protein sequence ID" value="MDG0847262.1"/>
    <property type="molecule type" value="Genomic_DNA"/>
</dbReference>
<protein>
    <submittedName>
        <fullName evidence="1">Transcriptional regulator</fullName>
    </submittedName>
</protein>
<gene>
    <name evidence="1" type="ORF">M4L89_13610</name>
</gene>
<name>A0A9X4L6H8_9STAP</name>
<dbReference type="RefSeq" id="WP_103169997.1">
    <property type="nucleotide sequence ID" value="NZ_CBCPHY010000001.1"/>
</dbReference>
<evidence type="ECO:0000313" key="2">
    <source>
        <dbReference type="Proteomes" id="UP001152422"/>
    </source>
</evidence>
<dbReference type="NCBIfam" id="TIGR01636">
    <property type="entry name" value="phage_rinA"/>
    <property type="match status" value="1"/>
</dbReference>
<reference evidence="1" key="1">
    <citation type="submission" date="2022-05" db="EMBL/GenBank/DDBJ databases">
        <title>Comparative genomics of Staphylococcus equorum isolates.</title>
        <authorList>
            <person name="Luelf R.H."/>
        </authorList>
    </citation>
    <scope>NUCLEOTIDE SEQUENCE</scope>
    <source>
        <strain evidence="1">TMW 2.2497</strain>
    </source>
</reference>
<sequence length="138" mass="16802">MQELKRIDYAKLEDYLEHINKYKKDLKFREYELLSNHDSENQEGGKANLISNPVERQVIKCEQDPKYKKLKDIVEGTQRFLKQCDNETLEIFRLIYWDKPYDCNTWNEVADRYYTSKSSMLRYRDVQLEKLSQEINYV</sequence>
<comment type="caution">
    <text evidence="1">The sequence shown here is derived from an EMBL/GenBank/DDBJ whole genome shotgun (WGS) entry which is preliminary data.</text>
</comment>
<evidence type="ECO:0000313" key="1">
    <source>
        <dbReference type="EMBL" id="MDG0847262.1"/>
    </source>
</evidence>
<dbReference type="InterPro" id="IPR006523">
    <property type="entry name" value="RinA"/>
</dbReference>
<dbReference type="AlphaFoldDB" id="A0A9X4L6H8"/>
<proteinExistence type="predicted"/>
<organism evidence="1 2">
    <name type="scientific">Staphylococcus equorum</name>
    <dbReference type="NCBI Taxonomy" id="246432"/>
    <lineage>
        <taxon>Bacteria</taxon>
        <taxon>Bacillati</taxon>
        <taxon>Bacillota</taxon>
        <taxon>Bacilli</taxon>
        <taxon>Bacillales</taxon>
        <taxon>Staphylococcaceae</taxon>
        <taxon>Staphylococcus</taxon>
    </lineage>
</organism>
<dbReference type="Proteomes" id="UP001152422">
    <property type="component" value="Unassembled WGS sequence"/>
</dbReference>